<feature type="binding site" evidence="4">
    <location>
        <position position="59"/>
    </location>
    <ligand>
        <name>substrate</name>
    </ligand>
</feature>
<dbReference type="PANTHER" id="PTHR48100:SF1">
    <property type="entry name" value="HISTIDINE PHOSPHATASE FAMILY PROTEIN-RELATED"/>
    <property type="match status" value="1"/>
</dbReference>
<dbReference type="InterPro" id="IPR054929">
    <property type="entry name" value="dPGM_arch"/>
</dbReference>
<dbReference type="SUPFAM" id="SSF53254">
    <property type="entry name" value="Phosphoglycerate mutase-like"/>
    <property type="match status" value="1"/>
</dbReference>
<dbReference type="EMBL" id="FWYE01000002">
    <property type="protein sequence ID" value="SMD30921.1"/>
    <property type="molecule type" value="Genomic_DNA"/>
</dbReference>
<dbReference type="InterPro" id="IPR013078">
    <property type="entry name" value="His_Pase_superF_clade-1"/>
</dbReference>
<dbReference type="InterPro" id="IPR050275">
    <property type="entry name" value="PGM_Phosphatase"/>
</dbReference>
<organism evidence="5 6">
    <name type="scientific">Picrophilus torridus (strain ATCC 700027 / DSM 9790 / JCM 10055 / NBRC 100828 / KAW 2/3)</name>
    <dbReference type="NCBI Taxonomy" id="1122961"/>
    <lineage>
        <taxon>Archaea</taxon>
        <taxon>Methanobacteriati</taxon>
        <taxon>Thermoplasmatota</taxon>
        <taxon>Thermoplasmata</taxon>
        <taxon>Thermoplasmatales</taxon>
        <taxon>Picrophilaceae</taxon>
        <taxon>Picrophilus</taxon>
    </lineage>
</organism>
<comment type="caution">
    <text evidence="5">The sequence shown here is derived from an EMBL/GenBank/DDBJ whole genome shotgun (WGS) entry which is preliminary data.</text>
</comment>
<dbReference type="PIRSF" id="PIRSF000709">
    <property type="entry name" value="6PFK_2-Ptase"/>
    <property type="match status" value="1"/>
</dbReference>
<dbReference type="PANTHER" id="PTHR48100">
    <property type="entry name" value="BROAD-SPECIFICITY PHOSPHATASE YOR283W-RELATED"/>
    <property type="match status" value="1"/>
</dbReference>
<dbReference type="InterPro" id="IPR001345">
    <property type="entry name" value="PG/BPGM_mutase_AS"/>
</dbReference>
<proteinExistence type="predicted"/>
<evidence type="ECO:0000313" key="6">
    <source>
        <dbReference type="Proteomes" id="UP000192315"/>
    </source>
</evidence>
<reference evidence="5 6" key="1">
    <citation type="submission" date="2017-04" db="EMBL/GenBank/DDBJ databases">
        <authorList>
            <person name="Varghese N."/>
            <person name="Submissions S."/>
        </authorList>
    </citation>
    <scope>NUCLEOTIDE SEQUENCE [LARGE SCALE GENOMIC DNA]</scope>
    <source>
        <strain evidence="5 6">DSM 9789</strain>
    </source>
</reference>
<feature type="active site" description="Proton donor/acceptor" evidence="3">
    <location>
        <position position="83"/>
    </location>
</feature>
<dbReference type="AlphaFoldDB" id="A0A8G2FWR8"/>
<keyword evidence="2" id="KW-0413">Isomerase</keyword>
<dbReference type="GO" id="GO:0016791">
    <property type="term" value="F:phosphatase activity"/>
    <property type="evidence" value="ECO:0007669"/>
    <property type="project" value="TreeGrafter"/>
</dbReference>
<evidence type="ECO:0000313" key="5">
    <source>
        <dbReference type="EMBL" id="SMD30921.1"/>
    </source>
</evidence>
<dbReference type="Proteomes" id="UP000192315">
    <property type="component" value="Unassembled WGS sequence"/>
</dbReference>
<dbReference type="GO" id="GO:0005737">
    <property type="term" value="C:cytoplasm"/>
    <property type="evidence" value="ECO:0007669"/>
    <property type="project" value="TreeGrafter"/>
</dbReference>
<evidence type="ECO:0000256" key="1">
    <source>
        <dbReference type="ARBA" id="ARBA00023152"/>
    </source>
</evidence>
<dbReference type="InterPro" id="IPR029033">
    <property type="entry name" value="His_PPase_superfam"/>
</dbReference>
<evidence type="ECO:0000256" key="4">
    <source>
        <dbReference type="PIRSR" id="PIRSR613078-2"/>
    </source>
</evidence>
<dbReference type="PROSITE" id="PS00175">
    <property type="entry name" value="PG_MUTASE"/>
    <property type="match status" value="1"/>
</dbReference>
<sequence>MEYVILVRHGESMTNRSGILSREMNKYGLTDNGIEQAKFTAYQLKSMNFDMIISSPVLRARETARIIANETNLKLKIDDRAIESDFGQYEGMHINEIPMKPREELGMETFESQQARMIDLIDSYNGRCIIVSHAFPIRAAISYYLNMDEQESFGIEIRYASMSAIDVKNKRILSIGSLLITDRIKKRFS</sequence>
<evidence type="ECO:0000256" key="3">
    <source>
        <dbReference type="PIRSR" id="PIRSR613078-1"/>
    </source>
</evidence>
<accession>A0A8G2FWR8</accession>
<dbReference type="RefSeq" id="WP_084272769.1">
    <property type="nucleotide sequence ID" value="NZ_FWYE01000002.1"/>
</dbReference>
<feature type="active site" description="Tele-phosphohistidine intermediate" evidence="3">
    <location>
        <position position="9"/>
    </location>
</feature>
<dbReference type="Gene3D" id="3.40.50.1240">
    <property type="entry name" value="Phosphoglycerate mutase-like"/>
    <property type="match status" value="1"/>
</dbReference>
<keyword evidence="1" id="KW-0324">Glycolysis</keyword>
<dbReference type="SMART" id="SM00855">
    <property type="entry name" value="PGAM"/>
    <property type="match status" value="1"/>
</dbReference>
<gene>
    <name evidence="5" type="ORF">SAMN02745355_0839</name>
</gene>
<dbReference type="CDD" id="cd07067">
    <property type="entry name" value="HP_PGM_like"/>
    <property type="match status" value="1"/>
</dbReference>
<name>A0A8G2FWR8_PICTO</name>
<feature type="binding site" evidence="4">
    <location>
        <begin position="8"/>
        <end position="15"/>
    </location>
    <ligand>
        <name>substrate</name>
    </ligand>
</feature>
<keyword evidence="6" id="KW-1185">Reference proteome</keyword>
<dbReference type="Pfam" id="PF00300">
    <property type="entry name" value="His_Phos_1"/>
    <property type="match status" value="1"/>
</dbReference>
<evidence type="ECO:0000256" key="2">
    <source>
        <dbReference type="ARBA" id="ARBA00023235"/>
    </source>
</evidence>
<dbReference type="NCBIfam" id="NF038349">
    <property type="entry name" value="dPGM_arch"/>
    <property type="match status" value="1"/>
</dbReference>
<protein>
    <submittedName>
        <fullName evidence="5">Probable phosphoglycerate mutase</fullName>
    </submittedName>
</protein>